<dbReference type="RefSeq" id="WP_138190304.1">
    <property type="nucleotide sequence ID" value="NZ_VBWP01000002.1"/>
</dbReference>
<comment type="similarity">
    <text evidence="14">Belongs to the MurCDEF family.</text>
</comment>
<dbReference type="SUPFAM" id="SSF53244">
    <property type="entry name" value="MurD-like peptide ligases, peptide-binding domain"/>
    <property type="match status" value="1"/>
</dbReference>
<dbReference type="InterPro" id="IPR005758">
    <property type="entry name" value="UDP-N-AcMur_Ala_ligase_MurC"/>
</dbReference>
<feature type="domain" description="Mur ligase C-terminal" evidence="16">
    <location>
        <begin position="299"/>
        <end position="409"/>
    </location>
</feature>
<keyword evidence="4 14" id="KW-0963">Cytoplasm</keyword>
<keyword evidence="8 14" id="KW-0067">ATP-binding</keyword>
<dbReference type="Pfam" id="PF01225">
    <property type="entry name" value="Mur_ligase"/>
    <property type="match status" value="1"/>
</dbReference>
<evidence type="ECO:0000256" key="9">
    <source>
        <dbReference type="ARBA" id="ARBA00022960"/>
    </source>
</evidence>
<dbReference type="InterPro" id="IPR000713">
    <property type="entry name" value="Mur_ligase_N"/>
</dbReference>
<dbReference type="InterPro" id="IPR036565">
    <property type="entry name" value="Mur-like_cat_sf"/>
</dbReference>
<evidence type="ECO:0000256" key="2">
    <source>
        <dbReference type="ARBA" id="ARBA00004752"/>
    </source>
</evidence>
<dbReference type="Gene3D" id="3.90.190.20">
    <property type="entry name" value="Mur ligase, C-terminal domain"/>
    <property type="match status" value="1"/>
</dbReference>
<keyword evidence="9 14" id="KW-0133">Cell shape</keyword>
<dbReference type="InterPro" id="IPR013221">
    <property type="entry name" value="Mur_ligase_cen"/>
</dbReference>
<comment type="function">
    <text evidence="14">Cell wall formation.</text>
</comment>
<dbReference type="InterPro" id="IPR004101">
    <property type="entry name" value="Mur_ligase_C"/>
</dbReference>
<dbReference type="GO" id="GO:0051301">
    <property type="term" value="P:cell division"/>
    <property type="evidence" value="ECO:0007669"/>
    <property type="project" value="UniProtKB-KW"/>
</dbReference>
<dbReference type="AlphaFoldDB" id="A0A5R8QHB7"/>
<comment type="subcellular location">
    <subcellularLocation>
        <location evidence="1 14">Cytoplasm</location>
    </subcellularLocation>
</comment>
<comment type="catalytic activity">
    <reaction evidence="13 14">
        <text>UDP-N-acetyl-alpha-D-muramate + L-alanine + ATP = UDP-N-acetyl-alpha-D-muramoyl-L-alanine + ADP + phosphate + H(+)</text>
        <dbReference type="Rhea" id="RHEA:23372"/>
        <dbReference type="ChEBI" id="CHEBI:15378"/>
        <dbReference type="ChEBI" id="CHEBI:30616"/>
        <dbReference type="ChEBI" id="CHEBI:43474"/>
        <dbReference type="ChEBI" id="CHEBI:57972"/>
        <dbReference type="ChEBI" id="CHEBI:70757"/>
        <dbReference type="ChEBI" id="CHEBI:83898"/>
        <dbReference type="ChEBI" id="CHEBI:456216"/>
        <dbReference type="EC" id="6.3.2.8"/>
    </reaction>
</comment>
<keyword evidence="6 14" id="KW-0132">Cell division</keyword>
<accession>A0A5R8QHB7</accession>
<dbReference type="NCBIfam" id="TIGR01082">
    <property type="entry name" value="murC"/>
    <property type="match status" value="1"/>
</dbReference>
<dbReference type="SUPFAM" id="SSF51984">
    <property type="entry name" value="MurCD N-terminal domain"/>
    <property type="match status" value="1"/>
</dbReference>
<dbReference type="InParanoid" id="A0A5R8QHB7"/>
<name>A0A5R8QHB7_9FIRM</name>
<dbReference type="PANTHER" id="PTHR43445">
    <property type="entry name" value="UDP-N-ACETYLMURAMATE--L-ALANINE LIGASE-RELATED"/>
    <property type="match status" value="1"/>
</dbReference>
<evidence type="ECO:0000259" key="16">
    <source>
        <dbReference type="Pfam" id="PF02875"/>
    </source>
</evidence>
<dbReference type="HAMAP" id="MF_00046">
    <property type="entry name" value="MurC"/>
    <property type="match status" value="1"/>
</dbReference>
<dbReference type="Gene3D" id="3.40.50.720">
    <property type="entry name" value="NAD(P)-binding Rossmann-like Domain"/>
    <property type="match status" value="1"/>
</dbReference>
<dbReference type="EC" id="6.3.2.8" evidence="3 14"/>
<dbReference type="Pfam" id="PF08245">
    <property type="entry name" value="Mur_ligase_M"/>
    <property type="match status" value="1"/>
</dbReference>
<sequence>MAQYHFIGIKGAGMSALASILHDLGHSVKGSDVEHYFFTQTQLERRGIELLPFDANNIHADDIIIQGNAFHSGNNVEVRAVLEQGLQAIPYSEYLAEFASSFISVAIAGTHGKTTTTGMLAQMLAPIKPTAFLIGDGTGLAASDSEYFVFEACEYKRHFLAYAPDYAIITNIEFDHPDYFKDEQDVMQAFETFANQATKKVIVYGDDANALQLDVDERKIIYYGKNNNNDVQARNIKKTQSGVSFDVYVYDEFSGHYELPFYGDHMIANSLAVITVGILQNIDPEVINEHLAEFTGVQRRFNVREFGKQVLVDDYAHHPTEIAATLEAIRQRYPERELVLVFQPHTFSRTEAFLDEFADILAKADSCYLVDIFASARETGGQLSISDLAAKIPGSKVLSYDNLEELCKHDSAAIVFMGAGDVNEYLDTYQKECANRNF</sequence>
<reference evidence="18 19" key="1">
    <citation type="submission" date="2019-05" db="EMBL/GenBank/DDBJ databases">
        <title>Culicoidintestinum kansasii gen. nov., sp. nov. from the gastrointestinal tract of the biting midge, Culicoides sonorensis.</title>
        <authorList>
            <person name="Neupane S."/>
            <person name="Ghosh A."/>
            <person name="Gunther S."/>
            <person name="Martin K."/>
            <person name="Zurek L."/>
        </authorList>
    </citation>
    <scope>NUCLEOTIDE SEQUENCE [LARGE SCALE GENOMIC DNA]</scope>
    <source>
        <strain evidence="18 19">CS-1</strain>
    </source>
</reference>
<evidence type="ECO:0000256" key="4">
    <source>
        <dbReference type="ARBA" id="ARBA00022490"/>
    </source>
</evidence>
<evidence type="ECO:0000256" key="13">
    <source>
        <dbReference type="ARBA" id="ARBA00047833"/>
    </source>
</evidence>
<keyword evidence="11 14" id="KW-0131">Cell cycle</keyword>
<keyword evidence="12 14" id="KW-0961">Cell wall biogenesis/degradation</keyword>
<dbReference type="GO" id="GO:0005737">
    <property type="term" value="C:cytoplasm"/>
    <property type="evidence" value="ECO:0007669"/>
    <property type="project" value="UniProtKB-SubCell"/>
</dbReference>
<evidence type="ECO:0000313" key="18">
    <source>
        <dbReference type="EMBL" id="TLG76667.1"/>
    </source>
</evidence>
<evidence type="ECO:0000256" key="6">
    <source>
        <dbReference type="ARBA" id="ARBA00022618"/>
    </source>
</evidence>
<dbReference type="PANTHER" id="PTHR43445:SF3">
    <property type="entry name" value="UDP-N-ACETYLMURAMATE--L-ALANINE LIGASE"/>
    <property type="match status" value="1"/>
</dbReference>
<dbReference type="SUPFAM" id="SSF53623">
    <property type="entry name" value="MurD-like peptide ligases, catalytic domain"/>
    <property type="match status" value="1"/>
</dbReference>
<dbReference type="OrthoDB" id="9804126at2"/>
<evidence type="ECO:0000256" key="14">
    <source>
        <dbReference type="HAMAP-Rule" id="MF_00046"/>
    </source>
</evidence>
<evidence type="ECO:0000256" key="8">
    <source>
        <dbReference type="ARBA" id="ARBA00022840"/>
    </source>
</evidence>
<dbReference type="Proteomes" id="UP000306912">
    <property type="component" value="Unassembled WGS sequence"/>
</dbReference>
<keyword evidence="10 14" id="KW-0573">Peptidoglycan synthesis</keyword>
<comment type="caution">
    <text evidence="18">The sequence shown here is derived from an EMBL/GenBank/DDBJ whole genome shotgun (WGS) entry which is preliminary data.</text>
</comment>
<dbReference type="GO" id="GO:0009252">
    <property type="term" value="P:peptidoglycan biosynthetic process"/>
    <property type="evidence" value="ECO:0007669"/>
    <property type="project" value="UniProtKB-UniRule"/>
</dbReference>
<dbReference type="UniPathway" id="UPA00219"/>
<evidence type="ECO:0000259" key="17">
    <source>
        <dbReference type="Pfam" id="PF08245"/>
    </source>
</evidence>
<evidence type="ECO:0000256" key="1">
    <source>
        <dbReference type="ARBA" id="ARBA00004496"/>
    </source>
</evidence>
<dbReference type="GO" id="GO:0071555">
    <property type="term" value="P:cell wall organization"/>
    <property type="evidence" value="ECO:0007669"/>
    <property type="project" value="UniProtKB-KW"/>
</dbReference>
<dbReference type="EMBL" id="VBWP01000002">
    <property type="protein sequence ID" value="TLG76667.1"/>
    <property type="molecule type" value="Genomic_DNA"/>
</dbReference>
<keyword evidence="7 14" id="KW-0547">Nucleotide-binding</keyword>
<evidence type="ECO:0000256" key="3">
    <source>
        <dbReference type="ARBA" id="ARBA00012211"/>
    </source>
</evidence>
<evidence type="ECO:0000259" key="15">
    <source>
        <dbReference type="Pfam" id="PF01225"/>
    </source>
</evidence>
<protein>
    <recommendedName>
        <fullName evidence="3 14">UDP-N-acetylmuramate--L-alanine ligase</fullName>
        <ecNumber evidence="3 14">6.3.2.8</ecNumber>
    </recommendedName>
    <alternativeName>
        <fullName evidence="14">UDP-N-acetylmuramoyl-L-alanine synthetase</fullName>
    </alternativeName>
</protein>
<keyword evidence="19" id="KW-1185">Reference proteome</keyword>
<evidence type="ECO:0000313" key="19">
    <source>
        <dbReference type="Proteomes" id="UP000306912"/>
    </source>
</evidence>
<evidence type="ECO:0000256" key="12">
    <source>
        <dbReference type="ARBA" id="ARBA00023316"/>
    </source>
</evidence>
<keyword evidence="5 14" id="KW-0436">Ligase</keyword>
<dbReference type="InterPro" id="IPR050061">
    <property type="entry name" value="MurCDEF_pg_biosynth"/>
</dbReference>
<dbReference type="FunCoup" id="A0A5R8QHB7">
    <property type="interactions" value="260"/>
</dbReference>
<evidence type="ECO:0000256" key="7">
    <source>
        <dbReference type="ARBA" id="ARBA00022741"/>
    </source>
</evidence>
<dbReference type="GO" id="GO:0005524">
    <property type="term" value="F:ATP binding"/>
    <property type="evidence" value="ECO:0007669"/>
    <property type="project" value="UniProtKB-UniRule"/>
</dbReference>
<comment type="pathway">
    <text evidence="2 14">Cell wall biogenesis; peptidoglycan biosynthesis.</text>
</comment>
<proteinExistence type="inferred from homology"/>
<evidence type="ECO:0000256" key="10">
    <source>
        <dbReference type="ARBA" id="ARBA00022984"/>
    </source>
</evidence>
<dbReference type="Gene3D" id="3.40.1190.10">
    <property type="entry name" value="Mur-like, catalytic domain"/>
    <property type="match status" value="1"/>
</dbReference>
<dbReference type="GO" id="GO:0008763">
    <property type="term" value="F:UDP-N-acetylmuramate-L-alanine ligase activity"/>
    <property type="evidence" value="ECO:0007669"/>
    <property type="project" value="UniProtKB-UniRule"/>
</dbReference>
<organism evidence="18 19">
    <name type="scientific">Culicoidibacter larvae</name>
    <dbReference type="NCBI Taxonomy" id="2579976"/>
    <lineage>
        <taxon>Bacteria</taxon>
        <taxon>Bacillati</taxon>
        <taxon>Bacillota</taxon>
        <taxon>Culicoidibacteria</taxon>
        <taxon>Culicoidibacterales</taxon>
        <taxon>Culicoidibacteraceae</taxon>
        <taxon>Culicoidibacter</taxon>
    </lineage>
</organism>
<feature type="binding site" evidence="14">
    <location>
        <begin position="109"/>
        <end position="115"/>
    </location>
    <ligand>
        <name>ATP</name>
        <dbReference type="ChEBI" id="CHEBI:30616"/>
    </ligand>
</feature>
<dbReference type="InterPro" id="IPR036615">
    <property type="entry name" value="Mur_ligase_C_dom_sf"/>
</dbReference>
<gene>
    <name evidence="14" type="primary">murC</name>
    <name evidence="18" type="ORF">FEZ08_03370</name>
</gene>
<feature type="domain" description="Mur ligase central" evidence="17">
    <location>
        <begin position="107"/>
        <end position="276"/>
    </location>
</feature>
<feature type="domain" description="Mur ligase N-terminal catalytic" evidence="15">
    <location>
        <begin position="4"/>
        <end position="102"/>
    </location>
</feature>
<evidence type="ECO:0000256" key="5">
    <source>
        <dbReference type="ARBA" id="ARBA00022598"/>
    </source>
</evidence>
<evidence type="ECO:0000256" key="11">
    <source>
        <dbReference type="ARBA" id="ARBA00023306"/>
    </source>
</evidence>
<dbReference type="GO" id="GO:0008360">
    <property type="term" value="P:regulation of cell shape"/>
    <property type="evidence" value="ECO:0007669"/>
    <property type="project" value="UniProtKB-KW"/>
</dbReference>
<dbReference type="Pfam" id="PF02875">
    <property type="entry name" value="Mur_ligase_C"/>
    <property type="match status" value="1"/>
</dbReference>